<evidence type="ECO:0000256" key="2">
    <source>
        <dbReference type="ARBA" id="ARBA00022694"/>
    </source>
</evidence>
<feature type="domain" description="tRNA (32-2'-O)-methyltransferase regulator THADA-like C-terminal TPR repeats region" evidence="5">
    <location>
        <begin position="841"/>
        <end position="978"/>
    </location>
</feature>
<dbReference type="EMBL" id="HE612862">
    <property type="protein sequence ID" value="CCE63937.1"/>
    <property type="molecule type" value="Genomic_DNA"/>
</dbReference>
<dbReference type="InterPro" id="IPR056842">
    <property type="entry name" value="THADA-like_TPR_C"/>
</dbReference>
<dbReference type="Proteomes" id="UP000005666">
    <property type="component" value="Chromosome 7"/>
</dbReference>
<dbReference type="OrthoDB" id="73997at2759"/>
<organism evidence="6 7">
    <name type="scientific">Tetrapisispora phaffii (strain ATCC 24235 / CBS 4417 / NBRC 1672 / NRRL Y-8282 / UCD 70-5)</name>
    <name type="common">Yeast</name>
    <name type="synonym">Fabospora phaffii</name>
    <dbReference type="NCBI Taxonomy" id="1071381"/>
    <lineage>
        <taxon>Eukaryota</taxon>
        <taxon>Fungi</taxon>
        <taxon>Dikarya</taxon>
        <taxon>Ascomycota</taxon>
        <taxon>Saccharomycotina</taxon>
        <taxon>Saccharomycetes</taxon>
        <taxon>Saccharomycetales</taxon>
        <taxon>Saccharomycetaceae</taxon>
        <taxon>Tetrapisispora</taxon>
    </lineage>
</organism>
<proteinExistence type="inferred from homology"/>
<dbReference type="InterPro" id="IPR016024">
    <property type="entry name" value="ARM-type_fold"/>
</dbReference>
<dbReference type="Pfam" id="PF10350">
    <property type="entry name" value="DUF2428"/>
    <property type="match status" value="1"/>
</dbReference>
<keyword evidence="7" id="KW-1185">Reference proteome</keyword>
<dbReference type="PANTHER" id="PTHR14387">
    <property type="entry name" value="THADA/DEATH RECEPTOR INTERACTING PROTEIN"/>
    <property type="match status" value="1"/>
</dbReference>
<dbReference type="STRING" id="1071381.G8BVK9"/>
<dbReference type="GO" id="GO:0002130">
    <property type="term" value="P:wobble position ribose methylation"/>
    <property type="evidence" value="ECO:0007669"/>
    <property type="project" value="EnsemblFungi"/>
</dbReference>
<protein>
    <submittedName>
        <fullName evidence="6">Uncharacterized protein</fullName>
    </submittedName>
</protein>
<evidence type="ECO:0000313" key="6">
    <source>
        <dbReference type="EMBL" id="CCE63937.1"/>
    </source>
</evidence>
<evidence type="ECO:0000313" key="7">
    <source>
        <dbReference type="Proteomes" id="UP000005666"/>
    </source>
</evidence>
<dbReference type="PANTHER" id="PTHR14387:SF0">
    <property type="entry name" value="DUF2428 DOMAIN-CONTAINING PROTEIN"/>
    <property type="match status" value="1"/>
</dbReference>
<accession>G8BVK9</accession>
<sequence length="1417" mass="164235">MDSGPSVTETKVLEVKKYLIDNNIVKGKINDLDVVKDVLKKYRGFFDVLIEPILNKTEGLNDHTRILVIDSFSIWIQRSTQYICSKNLDTDDYMKSMVEDMITINVCNDIFMFIIDFWADGGTMQVNALRDMFNKLLKLIKMIYSEQSISSLLDAWLNKIIEIPSTLKVQYYFLDTLSVERIDMYKVLENKKSFIHNSISLMWSDSFANPIGKAISSLLINVFRNHYENNIKNLESWLKLWQSPVSTFLMDKRFTKAIELYILIPLFKNMPIELFPMFIKSISGDEYLHRLLPLLKIGKELGIEEEPFENDKLISLNKIKSLLQQNEYKLDTFKILTISTRKSREVPPYVLNIIQDILYIFFNDTNVETRNYFCSSFKNFIIRLRDSSYSLNRDALKLRKANKFPQEQEEKFMAIKRIEEFFNWLVNYLFTQLAPGAQYHRSDLAFNIVSFLITSGLDDTIPSSYFDNRDRREYPFTIHIFENGILVRLLIDNIVNNFSELRDNSIKLLTIAFHSTNSLKIQSEIKFDLMIEKANDMFNRYQTCDLGAQLHVFLFLNSSEKDKYLNDMLTKLISVIPTSDEDYISRINTPVSGYCTSLGLILQQTDNFKDMQTIPIESILRAVLKVWDITKEVLSHDSSDGILPPVFVKSNVPDQIIISYAFKFVKECSLILESILTYHALDHDQMFSIGELLINQLLNIRHSGAFQASLPAFVSYCNRCAKEEPELLNNWLVMVIESIKNKTQHITRRSGGMPFLIATILSTEKGTERPKLAYAIETLHDISIQPIGEHQDKLDLPQINAFNCIRSIFIESKLSEPCTPYIAKALKLAISFFTSEHWALRNCCIMLFTTLQNRLFGKPGKNMSARLFFTRYRGVRELLLKVLDSVYSEKNDTHLESIFLVLSLLSRLKPTPDYYGLKAFENSVMLCLRNPNWKIRDMASRIIASLVENNFTTCFSLVSNIGIKNQNQLHGNLLALRNIVNYNLNNSIDSESCSELLRLLLIKVDEFLIKNNSFVTSKVYLEVVKLLAIGRSDYCKLEYQNFINVLGNFYVNNLVSSSVDGSKQLCLAIATDLLLTMESPDNIKDITLLTILSPYYEAQIVCLDYIRMKPDIFMNNKEIINCLIELYNVDTLFEDCKYRIVDVLNILNSSLDYVILFDIIDSQCSENLKLSSLKCLGENITADNIQGPWEKILLYVGDDMPETYREAALKCIINYFNNSNDPKALWQIYRMLNDDDDDIREMSSHYLAETFLQLEEWRYDTSPTAVCKLFKKSFIEQYDNNLIQEILVKELKEFITTFSCIFVKSVKEVQLFDKEKDNQYRNDISYYMDVLDMVSMTQHNNIIVNEIVSSIKQVLLKLKNEVKTDSFLGWSSDPDVFSKLVVLHRLVKLFSPEESDKFDDLMISNKIHPLIVHGEFH</sequence>
<name>G8BVK9_TETPH</name>
<feature type="domain" description="DUF2428" evidence="3">
    <location>
        <begin position="617"/>
        <end position="839"/>
    </location>
</feature>
<dbReference type="Pfam" id="PF25150">
    <property type="entry name" value="TPR_Trm732"/>
    <property type="match status" value="1"/>
</dbReference>
<reference evidence="6 7" key="1">
    <citation type="journal article" date="2011" name="Proc. Natl. Acad. Sci. U.S.A.">
        <title>Evolutionary erosion of yeast sex chromosomes by mating-type switching accidents.</title>
        <authorList>
            <person name="Gordon J.L."/>
            <person name="Armisen D."/>
            <person name="Proux-Wera E."/>
            <person name="Oheigeartaigh S.S."/>
            <person name="Byrne K.P."/>
            <person name="Wolfe K.H."/>
        </authorList>
    </citation>
    <scope>NUCLEOTIDE SEQUENCE [LARGE SCALE GENOMIC DNA]</scope>
    <source>
        <strain evidence="7">ATCC 24235 / CBS 4417 / NBRC 1672 / NRRL Y-8282 / UCD 70-5</strain>
    </source>
</reference>
<evidence type="ECO:0000259" key="3">
    <source>
        <dbReference type="Pfam" id="PF10350"/>
    </source>
</evidence>
<dbReference type="HOGENOM" id="CLU_001011_2_0_1"/>
<dbReference type="GO" id="GO:0005829">
    <property type="term" value="C:cytosol"/>
    <property type="evidence" value="ECO:0007669"/>
    <property type="project" value="TreeGrafter"/>
</dbReference>
<dbReference type="OMA" id="TQHITRR"/>
<comment type="similarity">
    <text evidence="1">Belongs to the THADA family.</text>
</comment>
<gene>
    <name evidence="6" type="primary">TPHA0G01010</name>
    <name evidence="6" type="ordered locus">TPHA_0G01010</name>
</gene>
<dbReference type="SUPFAM" id="SSF48371">
    <property type="entry name" value="ARM repeat"/>
    <property type="match status" value="1"/>
</dbReference>
<evidence type="ECO:0000256" key="1">
    <source>
        <dbReference type="ARBA" id="ARBA00010409"/>
    </source>
</evidence>
<evidence type="ECO:0000259" key="4">
    <source>
        <dbReference type="Pfam" id="PF25150"/>
    </source>
</evidence>
<dbReference type="RefSeq" id="XP_003686371.1">
    <property type="nucleotide sequence ID" value="XM_003686323.1"/>
</dbReference>
<dbReference type="eggNOG" id="KOG1810">
    <property type="taxonomic scope" value="Eukaryota"/>
</dbReference>
<feature type="domain" description="tRNA (32-2'-O)-methyltransferase regulator THADA-like TPR repeats region" evidence="4">
    <location>
        <begin position="237"/>
        <end position="503"/>
    </location>
</feature>
<evidence type="ECO:0000259" key="5">
    <source>
        <dbReference type="Pfam" id="PF25151"/>
    </source>
</evidence>
<dbReference type="InterPro" id="IPR019442">
    <property type="entry name" value="THADA/TRM732_DUF2428"/>
</dbReference>
<dbReference type="InterPro" id="IPR056843">
    <property type="entry name" value="THADA-like_TPR"/>
</dbReference>
<dbReference type="GeneID" id="11535939"/>
<dbReference type="InterPro" id="IPR051954">
    <property type="entry name" value="tRNA_methyltransferase_THADA"/>
</dbReference>
<dbReference type="KEGG" id="tpf:TPHA_0G01010"/>
<keyword evidence="2" id="KW-0819">tRNA processing</keyword>
<dbReference type="Pfam" id="PF25151">
    <property type="entry name" value="TPR_Trm732_C"/>
    <property type="match status" value="1"/>
</dbReference>